<accession>A0A0F9P322</accession>
<dbReference type="EMBL" id="LAZR01006003">
    <property type="protein sequence ID" value="KKM95485.1"/>
    <property type="molecule type" value="Genomic_DNA"/>
</dbReference>
<proteinExistence type="predicted"/>
<gene>
    <name evidence="2" type="ORF">LCGC14_1187830</name>
</gene>
<name>A0A0F9P322_9ZZZZ</name>
<evidence type="ECO:0000256" key="1">
    <source>
        <dbReference type="SAM" id="MobiDB-lite"/>
    </source>
</evidence>
<feature type="region of interest" description="Disordered" evidence="1">
    <location>
        <begin position="215"/>
        <end position="234"/>
    </location>
</feature>
<sequence length="304" mass="33961">MVSTLETRTPIPTEAAKPDIRRILRLIGEELEIPIAVRPWWGSRRRGLRMRHKGCGTEIFPSERPHCWTCGKNLGLLEVSTWHDGRWVCPAGSNYYDKRWPEVESGVVVLWEGQCGVKNGQKGRGTHLHRQSLEILDRGATAFLLRVTVGHGSLNFVVGRDGGAPFVTAVSKAATTLEDAFRWMMPKAVQHAVDAGIDVKRQGDWFFVPLGREPRPDRADYQPQPNRPLATAGPSLGRQFETRHVGDCVAYLSILEAPGYVSPVVKGTVTAPDHPPLRLDEEWHVAMRRRALPGNYARRSAVDD</sequence>
<reference evidence="2" key="1">
    <citation type="journal article" date="2015" name="Nature">
        <title>Complex archaea that bridge the gap between prokaryotes and eukaryotes.</title>
        <authorList>
            <person name="Spang A."/>
            <person name="Saw J.H."/>
            <person name="Jorgensen S.L."/>
            <person name="Zaremba-Niedzwiedzka K."/>
            <person name="Martijn J."/>
            <person name="Lind A.E."/>
            <person name="van Eijk R."/>
            <person name="Schleper C."/>
            <person name="Guy L."/>
            <person name="Ettema T.J."/>
        </authorList>
    </citation>
    <scope>NUCLEOTIDE SEQUENCE</scope>
</reference>
<dbReference type="AlphaFoldDB" id="A0A0F9P322"/>
<comment type="caution">
    <text evidence="2">The sequence shown here is derived from an EMBL/GenBank/DDBJ whole genome shotgun (WGS) entry which is preliminary data.</text>
</comment>
<evidence type="ECO:0000313" key="2">
    <source>
        <dbReference type="EMBL" id="KKM95485.1"/>
    </source>
</evidence>
<protein>
    <submittedName>
        <fullName evidence="2">Uncharacterized protein</fullName>
    </submittedName>
</protein>
<organism evidence="2">
    <name type="scientific">marine sediment metagenome</name>
    <dbReference type="NCBI Taxonomy" id="412755"/>
    <lineage>
        <taxon>unclassified sequences</taxon>
        <taxon>metagenomes</taxon>
        <taxon>ecological metagenomes</taxon>
    </lineage>
</organism>